<dbReference type="VEuPathDB" id="FungiDB:P174DRAFT_514639"/>
<accession>A0A2I1BZ19</accession>
<comment type="caution">
    <text evidence="2">The sequence shown here is derived from an EMBL/GenBank/DDBJ whole genome shotgun (WGS) entry which is preliminary data.</text>
</comment>
<evidence type="ECO:0000313" key="2">
    <source>
        <dbReference type="EMBL" id="PKX90594.1"/>
    </source>
</evidence>
<protein>
    <submittedName>
        <fullName evidence="2">Putative thioredoxin</fullName>
    </submittedName>
</protein>
<dbReference type="OMA" id="WRPFYLN"/>
<evidence type="ECO:0000313" key="3">
    <source>
        <dbReference type="Proteomes" id="UP000234474"/>
    </source>
</evidence>
<dbReference type="PANTHER" id="PTHR13887">
    <property type="entry name" value="GLUTATHIONE S-TRANSFERASE KAPPA"/>
    <property type="match status" value="1"/>
</dbReference>
<dbReference type="GO" id="GO:0016491">
    <property type="term" value="F:oxidoreductase activity"/>
    <property type="evidence" value="ECO:0007669"/>
    <property type="project" value="InterPro"/>
</dbReference>
<reference evidence="3" key="1">
    <citation type="journal article" date="2018" name="Proc. Natl. Acad. Sci. U.S.A.">
        <title>Linking secondary metabolites to gene clusters through genome sequencing of six diverse Aspergillus species.</title>
        <authorList>
            <person name="Kaerboelling I."/>
            <person name="Vesth T.C."/>
            <person name="Frisvad J.C."/>
            <person name="Nybo J.L."/>
            <person name="Theobald S."/>
            <person name="Kuo A."/>
            <person name="Bowyer P."/>
            <person name="Matsuda Y."/>
            <person name="Mondo S."/>
            <person name="Lyhne E.K."/>
            <person name="Kogle M.E."/>
            <person name="Clum A."/>
            <person name="Lipzen A."/>
            <person name="Salamov A."/>
            <person name="Ngan C.Y."/>
            <person name="Daum C."/>
            <person name="Chiniquy J."/>
            <person name="Barry K."/>
            <person name="LaButti K."/>
            <person name="Haridas S."/>
            <person name="Simmons B.A."/>
            <person name="Magnuson J.K."/>
            <person name="Mortensen U.H."/>
            <person name="Larsen T.O."/>
            <person name="Grigoriev I.V."/>
            <person name="Baker S.E."/>
            <person name="Andersen M.R."/>
        </authorList>
    </citation>
    <scope>NUCLEOTIDE SEQUENCE [LARGE SCALE GENOMIC DNA]</scope>
    <source>
        <strain evidence="3">IBT 16806</strain>
    </source>
</reference>
<feature type="domain" description="DSBA-like thioredoxin" evidence="1">
    <location>
        <begin position="6"/>
        <end position="213"/>
    </location>
</feature>
<proteinExistence type="predicted"/>
<dbReference type="AlphaFoldDB" id="A0A2I1BZ19"/>
<keyword evidence="3" id="KW-1185">Reference proteome</keyword>
<evidence type="ECO:0000259" key="1">
    <source>
        <dbReference type="Pfam" id="PF01323"/>
    </source>
</evidence>
<dbReference type="OrthoDB" id="1930760at2759"/>
<sequence length="230" mass="26300">MTVIEIDIVFDFICAWCYIGKRSLDRAIALYRKTYPGGRNDTIIIKWRPFYLNPNRHGCSVPKSVLFDERLKDKTPEQRAAMVKRLDKIAQSVGVRINYGGMIGPDTRDAHRLVYLSREDPTISSEVHGELVEKLLEAYHEREMDISRPEVLREAAVAAGIEAAVVERWLAEDVGNVVDEEARKNREIEGIRGVPRFLFQGKYEWDGDDLQEFMEIMEKVKAEEGSEGGP</sequence>
<dbReference type="SUPFAM" id="SSF52833">
    <property type="entry name" value="Thioredoxin-like"/>
    <property type="match status" value="1"/>
</dbReference>
<name>A0A2I1BZ19_ASPN1</name>
<dbReference type="Proteomes" id="UP000234474">
    <property type="component" value="Unassembled WGS sequence"/>
</dbReference>
<dbReference type="EMBL" id="MSZS01000007">
    <property type="protein sequence ID" value="PKX90594.1"/>
    <property type="molecule type" value="Genomic_DNA"/>
</dbReference>
<dbReference type="InterPro" id="IPR001853">
    <property type="entry name" value="DSBA-like_thioredoxin_dom"/>
</dbReference>
<dbReference type="PANTHER" id="PTHR13887:SF41">
    <property type="entry name" value="THIOREDOXIN SUPERFAMILY PROTEIN"/>
    <property type="match status" value="1"/>
</dbReference>
<dbReference type="InterPro" id="IPR036249">
    <property type="entry name" value="Thioredoxin-like_sf"/>
</dbReference>
<dbReference type="Pfam" id="PF01323">
    <property type="entry name" value="DSBA"/>
    <property type="match status" value="1"/>
</dbReference>
<gene>
    <name evidence="2" type="ORF">P174DRAFT_514639</name>
</gene>
<dbReference type="RefSeq" id="XP_024679189.1">
    <property type="nucleotide sequence ID" value="XM_024832099.1"/>
</dbReference>
<dbReference type="CDD" id="cd03024">
    <property type="entry name" value="DsbA_FrnE"/>
    <property type="match status" value="1"/>
</dbReference>
<dbReference type="GeneID" id="36539435"/>
<organism evidence="2 3">
    <name type="scientific">Aspergillus novofumigatus (strain IBT 16806)</name>
    <dbReference type="NCBI Taxonomy" id="1392255"/>
    <lineage>
        <taxon>Eukaryota</taxon>
        <taxon>Fungi</taxon>
        <taxon>Dikarya</taxon>
        <taxon>Ascomycota</taxon>
        <taxon>Pezizomycotina</taxon>
        <taxon>Eurotiomycetes</taxon>
        <taxon>Eurotiomycetidae</taxon>
        <taxon>Eurotiales</taxon>
        <taxon>Aspergillaceae</taxon>
        <taxon>Aspergillus</taxon>
        <taxon>Aspergillus subgen. Fumigati</taxon>
    </lineage>
</organism>
<dbReference type="Gene3D" id="3.40.30.10">
    <property type="entry name" value="Glutaredoxin"/>
    <property type="match status" value="1"/>
</dbReference>